<reference evidence="1 2" key="1">
    <citation type="journal article" date="2016" name="Int. J. Syst. Evol. Microbiol.">
        <title>Peptococcus simiae sp. nov., isolated from rhesus macaque faeces and emended description of the genus Peptococcus.</title>
        <authorList>
            <person name="Shkoporov A.N."/>
            <person name="Efimov B.A."/>
            <person name="Kondova I."/>
            <person name="Ouwerling B."/>
            <person name="Chaplin A.V."/>
            <person name="Shcherbakova V.A."/>
            <person name="Langermans J.A.M."/>
        </authorList>
    </citation>
    <scope>NUCLEOTIDE SEQUENCE [LARGE SCALE GENOMIC DNA]</scope>
    <source>
        <strain evidence="1 2">M108</strain>
    </source>
</reference>
<sequence>MDNNQYSSILGLIVPPLVNKIAENSNLSTLEAAECLYQSDLYKDLADENLKLWHYSVPTLYSMFQDELLVGSYDFPEGV</sequence>
<dbReference type="EMBL" id="JBJUVG010000010">
    <property type="protein sequence ID" value="MFM9414173.1"/>
    <property type="molecule type" value="Genomic_DNA"/>
</dbReference>
<gene>
    <name evidence="1" type="ORF">ACKQTC_07310</name>
</gene>
<protein>
    <submittedName>
        <fullName evidence="1">Uncharacterized protein</fullName>
    </submittedName>
</protein>
<dbReference type="Proteomes" id="UP001631949">
    <property type="component" value="Unassembled WGS sequence"/>
</dbReference>
<comment type="caution">
    <text evidence="1">The sequence shown here is derived from an EMBL/GenBank/DDBJ whole genome shotgun (WGS) entry which is preliminary data.</text>
</comment>
<dbReference type="RefSeq" id="WP_408977788.1">
    <property type="nucleotide sequence ID" value="NZ_JBJUVG010000010.1"/>
</dbReference>
<organism evidence="1 2">
    <name type="scientific">Peptococcus simiae</name>
    <dbReference type="NCBI Taxonomy" id="1643805"/>
    <lineage>
        <taxon>Bacteria</taxon>
        <taxon>Bacillati</taxon>
        <taxon>Bacillota</taxon>
        <taxon>Clostridia</taxon>
        <taxon>Eubacteriales</taxon>
        <taxon>Peptococcaceae</taxon>
        <taxon>Peptococcus</taxon>
    </lineage>
</organism>
<keyword evidence="2" id="KW-1185">Reference proteome</keyword>
<evidence type="ECO:0000313" key="2">
    <source>
        <dbReference type="Proteomes" id="UP001631949"/>
    </source>
</evidence>
<evidence type="ECO:0000313" key="1">
    <source>
        <dbReference type="EMBL" id="MFM9414173.1"/>
    </source>
</evidence>
<proteinExistence type="predicted"/>
<accession>A0ABW9H045</accession>
<name>A0ABW9H045_9FIRM</name>